<keyword evidence="2" id="KW-0472">Membrane</keyword>
<organism evidence="3 4">
    <name type="scientific">Hypholoma sublateritium (strain FD-334 SS-4)</name>
    <dbReference type="NCBI Taxonomy" id="945553"/>
    <lineage>
        <taxon>Eukaryota</taxon>
        <taxon>Fungi</taxon>
        <taxon>Dikarya</taxon>
        <taxon>Basidiomycota</taxon>
        <taxon>Agaricomycotina</taxon>
        <taxon>Agaricomycetes</taxon>
        <taxon>Agaricomycetidae</taxon>
        <taxon>Agaricales</taxon>
        <taxon>Agaricineae</taxon>
        <taxon>Strophariaceae</taxon>
        <taxon>Hypholoma</taxon>
    </lineage>
</organism>
<dbReference type="EMBL" id="KN817594">
    <property type="protein sequence ID" value="KJA18070.1"/>
    <property type="molecule type" value="Genomic_DNA"/>
</dbReference>
<dbReference type="OMA" id="VSICTIF"/>
<feature type="transmembrane region" description="Helical" evidence="2">
    <location>
        <begin position="122"/>
        <end position="145"/>
    </location>
</feature>
<feature type="transmembrane region" description="Helical" evidence="2">
    <location>
        <begin position="165"/>
        <end position="189"/>
    </location>
</feature>
<reference evidence="4" key="1">
    <citation type="submission" date="2014-04" db="EMBL/GenBank/DDBJ databases">
        <title>Evolutionary Origins and Diversification of the Mycorrhizal Mutualists.</title>
        <authorList>
            <consortium name="DOE Joint Genome Institute"/>
            <consortium name="Mycorrhizal Genomics Consortium"/>
            <person name="Kohler A."/>
            <person name="Kuo A."/>
            <person name="Nagy L.G."/>
            <person name="Floudas D."/>
            <person name="Copeland A."/>
            <person name="Barry K.W."/>
            <person name="Cichocki N."/>
            <person name="Veneault-Fourrey C."/>
            <person name="LaButti K."/>
            <person name="Lindquist E.A."/>
            <person name="Lipzen A."/>
            <person name="Lundell T."/>
            <person name="Morin E."/>
            <person name="Murat C."/>
            <person name="Riley R."/>
            <person name="Ohm R."/>
            <person name="Sun H."/>
            <person name="Tunlid A."/>
            <person name="Henrissat B."/>
            <person name="Grigoriev I.V."/>
            <person name="Hibbett D.S."/>
            <person name="Martin F."/>
        </authorList>
    </citation>
    <scope>NUCLEOTIDE SEQUENCE [LARGE SCALE GENOMIC DNA]</scope>
    <source>
        <strain evidence="4">FD-334 SS-4</strain>
    </source>
</reference>
<proteinExistence type="predicted"/>
<evidence type="ECO:0008006" key="5">
    <source>
        <dbReference type="Google" id="ProtNLM"/>
    </source>
</evidence>
<accession>A0A0D2PCT1</accession>
<keyword evidence="2" id="KW-0812">Transmembrane</keyword>
<dbReference type="AlphaFoldDB" id="A0A0D2PCT1"/>
<feature type="transmembrane region" description="Helical" evidence="2">
    <location>
        <begin position="61"/>
        <end position="84"/>
    </location>
</feature>
<evidence type="ECO:0000256" key="2">
    <source>
        <dbReference type="SAM" id="Phobius"/>
    </source>
</evidence>
<dbReference type="OrthoDB" id="3038990at2759"/>
<name>A0A0D2PCT1_HYPSF</name>
<feature type="region of interest" description="Disordered" evidence="1">
    <location>
        <begin position="329"/>
        <end position="374"/>
    </location>
</feature>
<feature type="transmembrane region" description="Helical" evidence="2">
    <location>
        <begin position="96"/>
        <end position="115"/>
    </location>
</feature>
<evidence type="ECO:0000256" key="1">
    <source>
        <dbReference type="SAM" id="MobiDB-lite"/>
    </source>
</evidence>
<feature type="transmembrane region" description="Helical" evidence="2">
    <location>
        <begin position="224"/>
        <end position="240"/>
    </location>
</feature>
<keyword evidence="4" id="KW-1185">Reference proteome</keyword>
<gene>
    <name evidence="3" type="ORF">HYPSUDRAFT_145589</name>
</gene>
<evidence type="ECO:0000313" key="4">
    <source>
        <dbReference type="Proteomes" id="UP000054270"/>
    </source>
</evidence>
<sequence>MPILNPNTPLAFLTPEQAYQTSVSTYVLVGSLGVLLWDFLDNISDDFSIVFRSPFKLSTAAFIGSRLGSLGYVIGADIFATAPTGNCVHFETIDDVFYPISLSCSALLFFFRLRAIYNRNRIVVFCFFILWCGLLTCTIFIPAGILGGTIGPTKYCVDEDVPNSAYAAIIAPLVHDTLVFIAISWRLVLNARIEGDLKQNFQVAMFGKYLPAFSKGLLLDGQRYYLITLISNMVTVIMVFDTSVPIPLRSMCATPNLVLTNIMACRVYRRTKAGLFREVEVSTTALSEKNRKPNIPIAFYTSHTKATTDAPYPVDIECIELPRLPMSPASNISHPSDGSHSKTYEGSLSASTITTHERKNNYPGSFLDVGQGVD</sequence>
<keyword evidence="2" id="KW-1133">Transmembrane helix</keyword>
<dbReference type="Proteomes" id="UP000054270">
    <property type="component" value="Unassembled WGS sequence"/>
</dbReference>
<evidence type="ECO:0000313" key="3">
    <source>
        <dbReference type="EMBL" id="KJA18070.1"/>
    </source>
</evidence>
<feature type="compositionally biased region" description="Polar residues" evidence="1">
    <location>
        <begin position="344"/>
        <end position="354"/>
    </location>
</feature>
<feature type="transmembrane region" description="Helical" evidence="2">
    <location>
        <begin position="23"/>
        <end position="40"/>
    </location>
</feature>
<protein>
    <recommendedName>
        <fullName evidence="5">Glucose receptor Git3 N-terminal domain-containing protein</fullName>
    </recommendedName>
</protein>